<dbReference type="Pfam" id="PF03466">
    <property type="entry name" value="LysR_substrate"/>
    <property type="match status" value="1"/>
</dbReference>
<keyword evidence="7" id="KW-1185">Reference proteome</keyword>
<evidence type="ECO:0000313" key="6">
    <source>
        <dbReference type="EMBL" id="PKV93894.1"/>
    </source>
</evidence>
<dbReference type="GO" id="GO:0003677">
    <property type="term" value="F:DNA binding"/>
    <property type="evidence" value="ECO:0007669"/>
    <property type="project" value="UniProtKB-KW"/>
</dbReference>
<dbReference type="CDD" id="cd05466">
    <property type="entry name" value="PBP2_LTTR_substrate"/>
    <property type="match status" value="1"/>
</dbReference>
<dbReference type="PANTHER" id="PTHR30346:SF28">
    <property type="entry name" value="HTH-TYPE TRANSCRIPTIONAL REGULATOR CYNR"/>
    <property type="match status" value="1"/>
</dbReference>
<comment type="similarity">
    <text evidence="1">Belongs to the LysR transcriptional regulatory family.</text>
</comment>
<dbReference type="Gene3D" id="3.40.190.290">
    <property type="match status" value="1"/>
</dbReference>
<comment type="caution">
    <text evidence="6">The sequence shown here is derived from an EMBL/GenBank/DDBJ whole genome shotgun (WGS) entry which is preliminary data.</text>
</comment>
<dbReference type="PRINTS" id="PR00039">
    <property type="entry name" value="HTHLYSR"/>
</dbReference>
<evidence type="ECO:0000313" key="7">
    <source>
        <dbReference type="Proteomes" id="UP000233750"/>
    </source>
</evidence>
<proteinExistence type="inferred from homology"/>
<evidence type="ECO:0000259" key="5">
    <source>
        <dbReference type="PROSITE" id="PS50931"/>
    </source>
</evidence>
<evidence type="ECO:0000256" key="2">
    <source>
        <dbReference type="ARBA" id="ARBA00023015"/>
    </source>
</evidence>
<accession>A0A2N3WJ45</accession>
<dbReference type="FunFam" id="1.10.10.10:FF:000001">
    <property type="entry name" value="LysR family transcriptional regulator"/>
    <property type="match status" value="1"/>
</dbReference>
<dbReference type="InterPro" id="IPR036388">
    <property type="entry name" value="WH-like_DNA-bd_sf"/>
</dbReference>
<dbReference type="PROSITE" id="PS50931">
    <property type="entry name" value="HTH_LYSR"/>
    <property type="match status" value="1"/>
</dbReference>
<dbReference type="Pfam" id="PF00126">
    <property type="entry name" value="HTH_1"/>
    <property type="match status" value="1"/>
</dbReference>
<dbReference type="Proteomes" id="UP000233750">
    <property type="component" value="Unassembled WGS sequence"/>
</dbReference>
<keyword evidence="4" id="KW-0804">Transcription</keyword>
<evidence type="ECO:0000256" key="4">
    <source>
        <dbReference type="ARBA" id="ARBA00023163"/>
    </source>
</evidence>
<dbReference type="GO" id="GO:0003700">
    <property type="term" value="F:DNA-binding transcription factor activity"/>
    <property type="evidence" value="ECO:0007669"/>
    <property type="project" value="InterPro"/>
</dbReference>
<dbReference type="InterPro" id="IPR036390">
    <property type="entry name" value="WH_DNA-bd_sf"/>
</dbReference>
<feature type="domain" description="HTH lysR-type" evidence="5">
    <location>
        <begin position="7"/>
        <end position="64"/>
    </location>
</feature>
<dbReference type="EMBL" id="PJMY01000003">
    <property type="protein sequence ID" value="PKV93894.1"/>
    <property type="molecule type" value="Genomic_DNA"/>
</dbReference>
<evidence type="ECO:0000256" key="3">
    <source>
        <dbReference type="ARBA" id="ARBA00023125"/>
    </source>
</evidence>
<dbReference type="SUPFAM" id="SSF46785">
    <property type="entry name" value="Winged helix' DNA-binding domain"/>
    <property type="match status" value="1"/>
</dbReference>
<dbReference type="InterPro" id="IPR000847">
    <property type="entry name" value="LysR_HTH_N"/>
</dbReference>
<gene>
    <name evidence="6" type="ORF">ATK30_4753</name>
</gene>
<evidence type="ECO:0000256" key="1">
    <source>
        <dbReference type="ARBA" id="ARBA00009437"/>
    </source>
</evidence>
<keyword evidence="2" id="KW-0805">Transcription regulation</keyword>
<dbReference type="InterPro" id="IPR005119">
    <property type="entry name" value="LysR_subst-bd"/>
</dbReference>
<dbReference type="Gene3D" id="1.10.10.10">
    <property type="entry name" value="Winged helix-like DNA-binding domain superfamily/Winged helix DNA-binding domain"/>
    <property type="match status" value="1"/>
</dbReference>
<name>A0A2N3WJ45_9PSEU</name>
<dbReference type="SUPFAM" id="SSF53850">
    <property type="entry name" value="Periplasmic binding protein-like II"/>
    <property type="match status" value="1"/>
</dbReference>
<sequence length="297" mass="33016">MGTLHCVEIHHLRYFLAVARELNFTRAARSLNMSVPPLSQRIRDLERELGEPLFDRSTHHTRLSEAGEALLPLAEAVVSGFDAIPAKMRNRDQRTDIRLAIPDVLNPAHRRQLSESIRALDGSYRFTLRQMPSLEMESALRSNSIDLAVSHLGTSDDRLSTIVLYREPLGAVVDASRFPGRTSLTLADLRGFQYLQGPRHWDLGSRRAEQLAAKGVLVDPEAQFSDVSGLLIFLRSTKSFTLAPVESATALALDPNECAVLPIDDLVATLTTFLIRRTADTRLDPVVEVLRHARVPG</sequence>
<organism evidence="6 7">
    <name type="scientific">Amycolatopsis echigonensis</name>
    <dbReference type="NCBI Taxonomy" id="2576905"/>
    <lineage>
        <taxon>Bacteria</taxon>
        <taxon>Bacillati</taxon>
        <taxon>Actinomycetota</taxon>
        <taxon>Actinomycetes</taxon>
        <taxon>Pseudonocardiales</taxon>
        <taxon>Pseudonocardiaceae</taxon>
        <taxon>Amycolatopsis</taxon>
    </lineage>
</organism>
<protein>
    <submittedName>
        <fullName evidence="6">DNA-binding transcriptional LysR family regulator</fullName>
    </submittedName>
</protein>
<dbReference type="PANTHER" id="PTHR30346">
    <property type="entry name" value="TRANSCRIPTIONAL DUAL REGULATOR HCAR-RELATED"/>
    <property type="match status" value="1"/>
</dbReference>
<dbReference type="GO" id="GO:0032993">
    <property type="term" value="C:protein-DNA complex"/>
    <property type="evidence" value="ECO:0007669"/>
    <property type="project" value="TreeGrafter"/>
</dbReference>
<dbReference type="AlphaFoldDB" id="A0A2N3WJ45"/>
<keyword evidence="3 6" id="KW-0238">DNA-binding</keyword>
<reference evidence="6 7" key="1">
    <citation type="submission" date="2017-12" db="EMBL/GenBank/DDBJ databases">
        <title>Sequencing the genomes of 1000 Actinobacteria strains.</title>
        <authorList>
            <person name="Klenk H.-P."/>
        </authorList>
    </citation>
    <scope>NUCLEOTIDE SEQUENCE [LARGE SCALE GENOMIC DNA]</scope>
    <source>
        <strain evidence="6 7">DSM 45165</strain>
    </source>
</reference>